<dbReference type="Proteomes" id="UP000008144">
    <property type="component" value="Unassembled WGS sequence"/>
</dbReference>
<protein>
    <submittedName>
        <fullName evidence="2">Uncharacterized protein</fullName>
    </submittedName>
</protein>
<reference evidence="2" key="2">
    <citation type="submission" date="2025-08" db="UniProtKB">
        <authorList>
            <consortium name="Ensembl"/>
        </authorList>
    </citation>
    <scope>IDENTIFICATION</scope>
</reference>
<reference evidence="2" key="3">
    <citation type="submission" date="2025-09" db="UniProtKB">
        <authorList>
            <consortium name="Ensembl"/>
        </authorList>
    </citation>
    <scope>IDENTIFICATION</scope>
</reference>
<dbReference type="Ensembl" id="ENSCINT00000030553.1">
    <property type="protein sequence ID" value="ENSCINP00000035799.1"/>
    <property type="gene ID" value="ENSCING00000018586.1"/>
</dbReference>
<dbReference type="InParanoid" id="H2Y1L5"/>
<proteinExistence type="predicted"/>
<keyword evidence="3" id="KW-1185">Reference proteome</keyword>
<sequence>MVQEINPTLPISSPPEFETSATSDWSSTELPDQSTTSSSDDVNTQMGFESLPPPRAFSAADTPSNFMDTDCDWTDVDDIDSYDEY</sequence>
<dbReference type="AlphaFoldDB" id="H2Y1L5"/>
<feature type="region of interest" description="Disordered" evidence="1">
    <location>
        <begin position="1"/>
        <end position="85"/>
    </location>
</feature>
<reference evidence="3" key="1">
    <citation type="journal article" date="2002" name="Science">
        <title>The draft genome of Ciona intestinalis: insights into chordate and vertebrate origins.</title>
        <authorList>
            <person name="Dehal P."/>
            <person name="Satou Y."/>
            <person name="Campbell R.K."/>
            <person name="Chapman J."/>
            <person name="Degnan B."/>
            <person name="De Tomaso A."/>
            <person name="Davidson B."/>
            <person name="Di Gregorio A."/>
            <person name="Gelpke M."/>
            <person name="Goodstein D.M."/>
            <person name="Harafuji N."/>
            <person name="Hastings K.E."/>
            <person name="Ho I."/>
            <person name="Hotta K."/>
            <person name="Huang W."/>
            <person name="Kawashima T."/>
            <person name="Lemaire P."/>
            <person name="Martinez D."/>
            <person name="Meinertzhagen I.A."/>
            <person name="Necula S."/>
            <person name="Nonaka M."/>
            <person name="Putnam N."/>
            <person name="Rash S."/>
            <person name="Saiga H."/>
            <person name="Satake M."/>
            <person name="Terry A."/>
            <person name="Yamada L."/>
            <person name="Wang H.G."/>
            <person name="Awazu S."/>
            <person name="Azumi K."/>
            <person name="Boore J."/>
            <person name="Branno M."/>
            <person name="Chin-Bow S."/>
            <person name="DeSantis R."/>
            <person name="Doyle S."/>
            <person name="Francino P."/>
            <person name="Keys D.N."/>
            <person name="Haga S."/>
            <person name="Hayashi H."/>
            <person name="Hino K."/>
            <person name="Imai K.S."/>
            <person name="Inaba K."/>
            <person name="Kano S."/>
            <person name="Kobayashi K."/>
            <person name="Kobayashi M."/>
            <person name="Lee B.I."/>
            <person name="Makabe K.W."/>
            <person name="Manohar C."/>
            <person name="Matassi G."/>
            <person name="Medina M."/>
            <person name="Mochizuki Y."/>
            <person name="Mount S."/>
            <person name="Morishita T."/>
            <person name="Miura S."/>
            <person name="Nakayama A."/>
            <person name="Nishizaka S."/>
            <person name="Nomoto H."/>
            <person name="Ohta F."/>
            <person name="Oishi K."/>
            <person name="Rigoutsos I."/>
            <person name="Sano M."/>
            <person name="Sasaki A."/>
            <person name="Sasakura Y."/>
            <person name="Shoguchi E."/>
            <person name="Shin-i T."/>
            <person name="Spagnuolo A."/>
            <person name="Stainier D."/>
            <person name="Suzuki M.M."/>
            <person name="Tassy O."/>
            <person name="Takatori N."/>
            <person name="Tokuoka M."/>
            <person name="Yagi K."/>
            <person name="Yoshizaki F."/>
            <person name="Wada S."/>
            <person name="Zhang C."/>
            <person name="Hyatt P.D."/>
            <person name="Larimer F."/>
            <person name="Detter C."/>
            <person name="Doggett N."/>
            <person name="Glavina T."/>
            <person name="Hawkins T."/>
            <person name="Richardson P."/>
            <person name="Lucas S."/>
            <person name="Kohara Y."/>
            <person name="Levine M."/>
            <person name="Satoh N."/>
            <person name="Rokhsar D.S."/>
        </authorList>
    </citation>
    <scope>NUCLEOTIDE SEQUENCE [LARGE SCALE GENOMIC DNA]</scope>
</reference>
<accession>H2Y1L5</accession>
<feature type="compositionally biased region" description="Polar residues" evidence="1">
    <location>
        <begin position="1"/>
        <end position="11"/>
    </location>
</feature>
<name>H2Y1L5_CIOIN</name>
<feature type="compositionally biased region" description="Polar residues" evidence="1">
    <location>
        <begin position="19"/>
        <end position="47"/>
    </location>
</feature>
<evidence type="ECO:0000256" key="1">
    <source>
        <dbReference type="SAM" id="MobiDB-lite"/>
    </source>
</evidence>
<evidence type="ECO:0000313" key="3">
    <source>
        <dbReference type="Proteomes" id="UP000008144"/>
    </source>
</evidence>
<feature type="compositionally biased region" description="Acidic residues" evidence="1">
    <location>
        <begin position="69"/>
        <end position="85"/>
    </location>
</feature>
<dbReference type="HOGENOM" id="CLU_2511991_0_0_1"/>
<organism evidence="2 3">
    <name type="scientific">Ciona intestinalis</name>
    <name type="common">Transparent sea squirt</name>
    <name type="synonym">Ascidia intestinalis</name>
    <dbReference type="NCBI Taxonomy" id="7719"/>
    <lineage>
        <taxon>Eukaryota</taxon>
        <taxon>Metazoa</taxon>
        <taxon>Chordata</taxon>
        <taxon>Tunicata</taxon>
        <taxon>Ascidiacea</taxon>
        <taxon>Phlebobranchia</taxon>
        <taxon>Cionidae</taxon>
        <taxon>Ciona</taxon>
    </lineage>
</organism>
<evidence type="ECO:0000313" key="2">
    <source>
        <dbReference type="Ensembl" id="ENSCINP00000035799.1"/>
    </source>
</evidence>